<comment type="caution">
    <text evidence="1">The sequence shown here is derived from an EMBL/GenBank/DDBJ whole genome shotgun (WGS) entry which is preliminary data.</text>
</comment>
<gene>
    <name evidence="1" type="ORF">HAX54_026538</name>
</gene>
<reference evidence="1 2" key="1">
    <citation type="journal article" date="2021" name="BMC Genomics">
        <title>Datura genome reveals duplications of psychoactive alkaloid biosynthetic genes and high mutation rate following tissue culture.</title>
        <authorList>
            <person name="Rajewski A."/>
            <person name="Carter-House D."/>
            <person name="Stajich J."/>
            <person name="Litt A."/>
        </authorList>
    </citation>
    <scope>NUCLEOTIDE SEQUENCE [LARGE SCALE GENOMIC DNA]</scope>
    <source>
        <strain evidence="1">AR-01</strain>
    </source>
</reference>
<proteinExistence type="predicted"/>
<evidence type="ECO:0000313" key="2">
    <source>
        <dbReference type="Proteomes" id="UP000823775"/>
    </source>
</evidence>
<sequence>MTIGIPPSLLNASTSSLQNEKIERPVNDTQYANLDFVCPMRARTPFKDQKDKDYSSRHPFAARIDSTIPDLIETLKFRRIDPLRAEMVTLGGRTARDHISC</sequence>
<evidence type="ECO:0000313" key="1">
    <source>
        <dbReference type="EMBL" id="MCD7454942.1"/>
    </source>
</evidence>
<name>A0ABS8S7Y9_DATST</name>
<organism evidence="1 2">
    <name type="scientific">Datura stramonium</name>
    <name type="common">Jimsonweed</name>
    <name type="synonym">Common thornapple</name>
    <dbReference type="NCBI Taxonomy" id="4076"/>
    <lineage>
        <taxon>Eukaryota</taxon>
        <taxon>Viridiplantae</taxon>
        <taxon>Streptophyta</taxon>
        <taxon>Embryophyta</taxon>
        <taxon>Tracheophyta</taxon>
        <taxon>Spermatophyta</taxon>
        <taxon>Magnoliopsida</taxon>
        <taxon>eudicotyledons</taxon>
        <taxon>Gunneridae</taxon>
        <taxon>Pentapetalae</taxon>
        <taxon>asterids</taxon>
        <taxon>lamiids</taxon>
        <taxon>Solanales</taxon>
        <taxon>Solanaceae</taxon>
        <taxon>Solanoideae</taxon>
        <taxon>Datureae</taxon>
        <taxon>Datura</taxon>
    </lineage>
</organism>
<dbReference type="EMBL" id="JACEIK010000322">
    <property type="protein sequence ID" value="MCD7454942.1"/>
    <property type="molecule type" value="Genomic_DNA"/>
</dbReference>
<accession>A0ABS8S7Y9</accession>
<dbReference type="Proteomes" id="UP000823775">
    <property type="component" value="Unassembled WGS sequence"/>
</dbReference>
<keyword evidence="2" id="KW-1185">Reference proteome</keyword>
<protein>
    <submittedName>
        <fullName evidence="1">Uncharacterized protein</fullName>
    </submittedName>
</protein>